<gene>
    <name evidence="2" type="ORF">BV898_01645</name>
</gene>
<feature type="signal peptide" evidence="1">
    <location>
        <begin position="1"/>
        <end position="31"/>
    </location>
</feature>
<sequence>MSRGFILFFVRLLAAALICFLCWDGPTPVQSIAFRSFRDRSSLTNLTSLYPNCSTETALATFGCPCALLGQPCYSYGSYCNGPAISDYNRNNKNYLNGNIKVGICGCGTFFKQVINSTRCIGIFAINATAGLTGPFSALVVDGCVGAYSAVPGLNMTSRFGTPPIQFLLAVVASTNAADFTPYIGIDATTLEVYLLPFASSVAINQTYSVLGIDANNQTSNPVVFDSPQSPAPVMASIWRHAAFSFGEILHPPIHPSIHPAFRLLPPLPIARCAVRKPDLGTHTPLSTP</sequence>
<evidence type="ECO:0000256" key="1">
    <source>
        <dbReference type="SAM" id="SignalP"/>
    </source>
</evidence>
<accession>A0A1W0XAN2</accession>
<dbReference type="AlphaFoldDB" id="A0A1W0XAN2"/>
<evidence type="ECO:0000313" key="2">
    <source>
        <dbReference type="EMBL" id="OQV24585.1"/>
    </source>
</evidence>
<comment type="caution">
    <text evidence="2">The sequence shown here is derived from an EMBL/GenBank/DDBJ whole genome shotgun (WGS) entry which is preliminary data.</text>
</comment>
<feature type="chain" id="PRO_5013343110" evidence="1">
    <location>
        <begin position="32"/>
        <end position="289"/>
    </location>
</feature>
<keyword evidence="1" id="KW-0732">Signal</keyword>
<name>A0A1W0XAN2_HYPEX</name>
<evidence type="ECO:0000313" key="3">
    <source>
        <dbReference type="Proteomes" id="UP000192578"/>
    </source>
</evidence>
<proteinExistence type="predicted"/>
<organism evidence="2 3">
    <name type="scientific">Hypsibius exemplaris</name>
    <name type="common">Freshwater tardigrade</name>
    <dbReference type="NCBI Taxonomy" id="2072580"/>
    <lineage>
        <taxon>Eukaryota</taxon>
        <taxon>Metazoa</taxon>
        <taxon>Ecdysozoa</taxon>
        <taxon>Tardigrada</taxon>
        <taxon>Eutardigrada</taxon>
        <taxon>Parachela</taxon>
        <taxon>Hypsibioidea</taxon>
        <taxon>Hypsibiidae</taxon>
        <taxon>Hypsibius</taxon>
    </lineage>
</organism>
<keyword evidence="3" id="KW-1185">Reference proteome</keyword>
<reference evidence="3" key="1">
    <citation type="submission" date="2017-01" db="EMBL/GenBank/DDBJ databases">
        <title>Comparative genomics of anhydrobiosis in the tardigrade Hypsibius dujardini.</title>
        <authorList>
            <person name="Yoshida Y."/>
            <person name="Koutsovoulos G."/>
            <person name="Laetsch D."/>
            <person name="Stevens L."/>
            <person name="Kumar S."/>
            <person name="Horikawa D."/>
            <person name="Ishino K."/>
            <person name="Komine S."/>
            <person name="Tomita M."/>
            <person name="Blaxter M."/>
            <person name="Arakawa K."/>
        </authorList>
    </citation>
    <scope>NUCLEOTIDE SEQUENCE [LARGE SCALE GENOMIC DNA]</scope>
    <source>
        <strain evidence="3">Z151</strain>
    </source>
</reference>
<protein>
    <submittedName>
        <fullName evidence="2">Uncharacterized protein</fullName>
    </submittedName>
</protein>
<dbReference type="Proteomes" id="UP000192578">
    <property type="component" value="Unassembled WGS sequence"/>
</dbReference>
<dbReference type="OrthoDB" id="10523437at2759"/>
<dbReference type="EMBL" id="MTYJ01000006">
    <property type="protein sequence ID" value="OQV24585.1"/>
    <property type="molecule type" value="Genomic_DNA"/>
</dbReference>